<feature type="domain" description="HTH tetR-type" evidence="5">
    <location>
        <begin position="17"/>
        <end position="77"/>
    </location>
</feature>
<keyword evidence="2 4" id="KW-0238">DNA-binding</keyword>
<dbReference type="PANTHER" id="PTHR30055">
    <property type="entry name" value="HTH-TYPE TRANSCRIPTIONAL REGULATOR RUTR"/>
    <property type="match status" value="1"/>
</dbReference>
<proteinExistence type="predicted"/>
<evidence type="ECO:0000256" key="2">
    <source>
        <dbReference type="ARBA" id="ARBA00023125"/>
    </source>
</evidence>
<keyword evidence="7" id="KW-1185">Reference proteome</keyword>
<dbReference type="PROSITE" id="PS50977">
    <property type="entry name" value="HTH_TETR_2"/>
    <property type="match status" value="1"/>
</dbReference>
<feature type="DNA-binding region" description="H-T-H motif" evidence="4">
    <location>
        <begin position="40"/>
        <end position="59"/>
    </location>
</feature>
<dbReference type="Pfam" id="PF00440">
    <property type="entry name" value="TetR_N"/>
    <property type="match status" value="1"/>
</dbReference>
<name>A0A1N6FF88_9BURK</name>
<organism evidence="6 7">
    <name type="scientific">Paraburkholderia phenazinium</name>
    <dbReference type="NCBI Taxonomy" id="60549"/>
    <lineage>
        <taxon>Bacteria</taxon>
        <taxon>Pseudomonadati</taxon>
        <taxon>Pseudomonadota</taxon>
        <taxon>Betaproteobacteria</taxon>
        <taxon>Burkholderiales</taxon>
        <taxon>Burkholderiaceae</taxon>
        <taxon>Paraburkholderia</taxon>
    </lineage>
</organism>
<accession>A0A1N6FF88</accession>
<evidence type="ECO:0000256" key="3">
    <source>
        <dbReference type="ARBA" id="ARBA00023163"/>
    </source>
</evidence>
<evidence type="ECO:0000313" key="7">
    <source>
        <dbReference type="Proteomes" id="UP000185151"/>
    </source>
</evidence>
<keyword evidence="1" id="KW-0805">Transcription regulation</keyword>
<dbReference type="EMBL" id="FSRU01000001">
    <property type="protein sequence ID" value="SIN93925.1"/>
    <property type="molecule type" value="Genomic_DNA"/>
</dbReference>
<gene>
    <name evidence="6" type="ORF">SAMN05444165_0168</name>
</gene>
<protein>
    <submittedName>
        <fullName evidence="6">Transcriptional regulator, TetR family</fullName>
    </submittedName>
</protein>
<dbReference type="PANTHER" id="PTHR30055:SF234">
    <property type="entry name" value="HTH-TYPE TRANSCRIPTIONAL REGULATOR BETI"/>
    <property type="match status" value="1"/>
</dbReference>
<dbReference type="InterPro" id="IPR050109">
    <property type="entry name" value="HTH-type_TetR-like_transc_reg"/>
</dbReference>
<reference evidence="6 7" key="1">
    <citation type="submission" date="2016-11" db="EMBL/GenBank/DDBJ databases">
        <authorList>
            <person name="Jaros S."/>
            <person name="Januszkiewicz K."/>
            <person name="Wedrychowicz H."/>
        </authorList>
    </citation>
    <scope>NUCLEOTIDE SEQUENCE [LARGE SCALE GENOMIC DNA]</scope>
    <source>
        <strain evidence="6 7">GAS95</strain>
    </source>
</reference>
<evidence type="ECO:0000256" key="1">
    <source>
        <dbReference type="ARBA" id="ARBA00023015"/>
    </source>
</evidence>
<sequence length="219" mass="23755">MNNQTLNRRNPRQARSQHKVELMLEAAMQLLETGDIASLTTNAVAAKAGVSIGTLYQYFGSKHALLDALVTRELGAMTDKIVDSMQRATPTAPGDPIREIVRAVTASYGGRNRVHRLLMEHSSTSNAQGGRLAPFYARLLEISTADEVAMPDGHTRKPTEAEAFVLTFAVTGVLRMLAASADPPPLQEVEDALVRLVTGFTAQRSTPENPAYRSLRPCA</sequence>
<dbReference type="GO" id="GO:0000976">
    <property type="term" value="F:transcription cis-regulatory region binding"/>
    <property type="evidence" value="ECO:0007669"/>
    <property type="project" value="TreeGrafter"/>
</dbReference>
<dbReference type="AlphaFoldDB" id="A0A1N6FF88"/>
<dbReference type="SUPFAM" id="SSF46689">
    <property type="entry name" value="Homeodomain-like"/>
    <property type="match status" value="1"/>
</dbReference>
<dbReference type="PRINTS" id="PR00455">
    <property type="entry name" value="HTHTETR"/>
</dbReference>
<dbReference type="Gene3D" id="1.10.357.10">
    <property type="entry name" value="Tetracycline Repressor, domain 2"/>
    <property type="match status" value="1"/>
</dbReference>
<evidence type="ECO:0000259" key="5">
    <source>
        <dbReference type="PROSITE" id="PS50977"/>
    </source>
</evidence>
<evidence type="ECO:0000313" key="6">
    <source>
        <dbReference type="EMBL" id="SIN93925.1"/>
    </source>
</evidence>
<keyword evidence="3" id="KW-0804">Transcription</keyword>
<dbReference type="InterPro" id="IPR009057">
    <property type="entry name" value="Homeodomain-like_sf"/>
</dbReference>
<evidence type="ECO:0000256" key="4">
    <source>
        <dbReference type="PROSITE-ProRule" id="PRU00335"/>
    </source>
</evidence>
<dbReference type="InterPro" id="IPR001647">
    <property type="entry name" value="HTH_TetR"/>
</dbReference>
<dbReference type="Proteomes" id="UP000185151">
    <property type="component" value="Unassembled WGS sequence"/>
</dbReference>
<dbReference type="GO" id="GO:0003700">
    <property type="term" value="F:DNA-binding transcription factor activity"/>
    <property type="evidence" value="ECO:0007669"/>
    <property type="project" value="TreeGrafter"/>
</dbReference>